<dbReference type="Gene3D" id="3.40.1440.10">
    <property type="entry name" value="GIY-YIG endonuclease"/>
    <property type="match status" value="1"/>
</dbReference>
<dbReference type="SUPFAM" id="SSF82771">
    <property type="entry name" value="GIY-YIG endonuclease"/>
    <property type="match status" value="1"/>
</dbReference>
<evidence type="ECO:0000259" key="1">
    <source>
        <dbReference type="PROSITE" id="PS50164"/>
    </source>
</evidence>
<protein>
    <submittedName>
        <fullName evidence="2">GIY-YIG nuclease family protein</fullName>
    </submittedName>
</protein>
<reference evidence="2 3" key="1">
    <citation type="submission" date="2020-05" db="EMBL/GenBank/DDBJ databases">
        <title>Complete genome of Desulfobulbus oligotrophicus.</title>
        <authorList>
            <person name="Podar M."/>
        </authorList>
    </citation>
    <scope>NUCLEOTIDE SEQUENCE [LARGE SCALE GENOMIC DNA]</scope>
    <source>
        <strain evidence="2 3">Prop6</strain>
    </source>
</reference>
<name>A0A7T6AQK5_9BACT</name>
<proteinExistence type="predicted"/>
<keyword evidence="3" id="KW-1185">Reference proteome</keyword>
<dbReference type="PROSITE" id="PS50164">
    <property type="entry name" value="GIY_YIG"/>
    <property type="match status" value="1"/>
</dbReference>
<dbReference type="InterPro" id="IPR000305">
    <property type="entry name" value="GIY-YIG_endonuc"/>
</dbReference>
<evidence type="ECO:0000313" key="2">
    <source>
        <dbReference type="EMBL" id="QQG65888.1"/>
    </source>
</evidence>
<organism evidence="2 3">
    <name type="scientific">Desulfobulbus oligotrophicus</name>
    <dbReference type="NCBI Taxonomy" id="1909699"/>
    <lineage>
        <taxon>Bacteria</taxon>
        <taxon>Pseudomonadati</taxon>
        <taxon>Thermodesulfobacteriota</taxon>
        <taxon>Desulfobulbia</taxon>
        <taxon>Desulfobulbales</taxon>
        <taxon>Desulfobulbaceae</taxon>
        <taxon>Desulfobulbus</taxon>
    </lineage>
</organism>
<dbReference type="InterPro" id="IPR035901">
    <property type="entry name" value="GIY-YIG_endonuc_sf"/>
</dbReference>
<dbReference type="AlphaFoldDB" id="A0A7T6AQK5"/>
<accession>A0A7T6AQK5</accession>
<sequence>MEGKHASTYILAGKQNGTLYTGVTSNLERRMYEHKNKTHSESFSAE</sequence>
<gene>
    <name evidence="2" type="ORF">HP555_08415</name>
</gene>
<dbReference type="Pfam" id="PF01541">
    <property type="entry name" value="GIY-YIG"/>
    <property type="match status" value="1"/>
</dbReference>
<dbReference type="Proteomes" id="UP000596092">
    <property type="component" value="Chromosome"/>
</dbReference>
<feature type="domain" description="GIY-YIG" evidence="1">
    <location>
        <begin position="4"/>
        <end position="46"/>
    </location>
</feature>
<evidence type="ECO:0000313" key="3">
    <source>
        <dbReference type="Proteomes" id="UP000596092"/>
    </source>
</evidence>
<dbReference type="KEGG" id="dog:HP555_08415"/>
<dbReference type="EMBL" id="CP054140">
    <property type="protein sequence ID" value="QQG65888.1"/>
    <property type="molecule type" value="Genomic_DNA"/>
</dbReference>